<name>A0ABD3NZU7_9STRA</name>
<evidence type="ECO:0000256" key="2">
    <source>
        <dbReference type="SAM" id="Phobius"/>
    </source>
</evidence>
<keyword evidence="2" id="KW-1133">Transmembrane helix</keyword>
<sequence length="128" mass="13801">MVNISPILFLLLSLPLLHAFTPPPPTRLQHPYLSRHTSPISHPNRHPPLPPPGAINDQRRKQLGIPEDQDEYDLGVALSTNTDAGITKIIAGSFILVMIALLVVGLVIPSLTDYGEGVCSPIQTGGRC</sequence>
<keyword evidence="2" id="KW-0812">Transmembrane</keyword>
<accession>A0ABD3NZU7</accession>
<reference evidence="4 5" key="1">
    <citation type="journal article" date="2020" name="G3 (Bethesda)">
        <title>Improved Reference Genome for Cyclotella cryptica CCMP332, a Model for Cell Wall Morphogenesis, Salinity Adaptation, and Lipid Production in Diatoms (Bacillariophyta).</title>
        <authorList>
            <person name="Roberts W.R."/>
            <person name="Downey K.M."/>
            <person name="Ruck E.C."/>
            <person name="Traller J.C."/>
            <person name="Alverson A.J."/>
        </authorList>
    </citation>
    <scope>NUCLEOTIDE SEQUENCE [LARGE SCALE GENOMIC DNA]</scope>
    <source>
        <strain evidence="4 5">CCMP332</strain>
    </source>
</reference>
<evidence type="ECO:0000256" key="3">
    <source>
        <dbReference type="SAM" id="SignalP"/>
    </source>
</evidence>
<comment type="caution">
    <text evidence="4">The sequence shown here is derived from an EMBL/GenBank/DDBJ whole genome shotgun (WGS) entry which is preliminary data.</text>
</comment>
<proteinExistence type="predicted"/>
<feature type="signal peptide" evidence="3">
    <location>
        <begin position="1"/>
        <end position="19"/>
    </location>
</feature>
<organism evidence="4 5">
    <name type="scientific">Cyclotella cryptica</name>
    <dbReference type="NCBI Taxonomy" id="29204"/>
    <lineage>
        <taxon>Eukaryota</taxon>
        <taxon>Sar</taxon>
        <taxon>Stramenopiles</taxon>
        <taxon>Ochrophyta</taxon>
        <taxon>Bacillariophyta</taxon>
        <taxon>Coscinodiscophyceae</taxon>
        <taxon>Thalassiosirophycidae</taxon>
        <taxon>Stephanodiscales</taxon>
        <taxon>Stephanodiscaceae</taxon>
        <taxon>Cyclotella</taxon>
    </lineage>
</organism>
<keyword evidence="2" id="KW-0472">Membrane</keyword>
<dbReference type="AlphaFoldDB" id="A0ABD3NZU7"/>
<keyword evidence="3" id="KW-0732">Signal</keyword>
<feature type="chain" id="PRO_5044742582" evidence="3">
    <location>
        <begin position="20"/>
        <end position="128"/>
    </location>
</feature>
<feature type="region of interest" description="Disordered" evidence="1">
    <location>
        <begin position="28"/>
        <end position="63"/>
    </location>
</feature>
<feature type="transmembrane region" description="Helical" evidence="2">
    <location>
        <begin position="89"/>
        <end position="108"/>
    </location>
</feature>
<evidence type="ECO:0000313" key="4">
    <source>
        <dbReference type="EMBL" id="KAL3781475.1"/>
    </source>
</evidence>
<evidence type="ECO:0000256" key="1">
    <source>
        <dbReference type="SAM" id="MobiDB-lite"/>
    </source>
</evidence>
<protein>
    <submittedName>
        <fullName evidence="4">Uncharacterized protein</fullName>
    </submittedName>
</protein>
<evidence type="ECO:0000313" key="5">
    <source>
        <dbReference type="Proteomes" id="UP001516023"/>
    </source>
</evidence>
<dbReference type="EMBL" id="JABMIG020000315">
    <property type="protein sequence ID" value="KAL3781475.1"/>
    <property type="molecule type" value="Genomic_DNA"/>
</dbReference>
<gene>
    <name evidence="4" type="ORF">HJC23_009144</name>
</gene>
<dbReference type="Proteomes" id="UP001516023">
    <property type="component" value="Unassembled WGS sequence"/>
</dbReference>
<keyword evidence="5" id="KW-1185">Reference proteome</keyword>